<dbReference type="AlphaFoldDB" id="A0A8S3JME7"/>
<feature type="domain" description="G8" evidence="1">
    <location>
        <begin position="23"/>
        <end position="92"/>
    </location>
</feature>
<reference evidence="2" key="1">
    <citation type="submission" date="2021-02" db="EMBL/GenBank/DDBJ databases">
        <authorList>
            <person name="Nowell W R."/>
        </authorList>
    </citation>
    <scope>NUCLEOTIDE SEQUENCE</scope>
</reference>
<comment type="caution">
    <text evidence="2">The sequence shown here is derived from an EMBL/GenBank/DDBJ whole genome shotgun (WGS) entry which is preliminary data.</text>
</comment>
<sequence length="92" mass="10535">CQSIGVRYWSIDAHWTFGPQDYPNWSGAKPGDGHNIYVPRCVWLIIDYPLPIIHAFRVDGVVEFQQGRNHIMNVDSIIINGGRFVAGKFCRF</sequence>
<dbReference type="EMBL" id="CAJOBI010345988">
    <property type="protein sequence ID" value="CAF5217824.1"/>
    <property type="molecule type" value="Genomic_DNA"/>
</dbReference>
<dbReference type="InterPro" id="IPR019316">
    <property type="entry name" value="G8_domain"/>
</dbReference>
<gene>
    <name evidence="2" type="ORF">SMN809_LOCUS80662</name>
</gene>
<dbReference type="PROSITE" id="PS51484">
    <property type="entry name" value="G8"/>
    <property type="match status" value="1"/>
</dbReference>
<evidence type="ECO:0000259" key="1">
    <source>
        <dbReference type="PROSITE" id="PS51484"/>
    </source>
</evidence>
<feature type="non-terminal residue" evidence="2">
    <location>
        <position position="1"/>
    </location>
</feature>
<evidence type="ECO:0000313" key="2">
    <source>
        <dbReference type="EMBL" id="CAF5217824.1"/>
    </source>
</evidence>
<organism evidence="2 3">
    <name type="scientific">Rotaria magnacalcarata</name>
    <dbReference type="NCBI Taxonomy" id="392030"/>
    <lineage>
        <taxon>Eukaryota</taxon>
        <taxon>Metazoa</taxon>
        <taxon>Spiralia</taxon>
        <taxon>Gnathifera</taxon>
        <taxon>Rotifera</taxon>
        <taxon>Eurotatoria</taxon>
        <taxon>Bdelloidea</taxon>
        <taxon>Philodinida</taxon>
        <taxon>Philodinidae</taxon>
        <taxon>Rotaria</taxon>
    </lineage>
</organism>
<proteinExistence type="predicted"/>
<dbReference type="Proteomes" id="UP000676336">
    <property type="component" value="Unassembled WGS sequence"/>
</dbReference>
<protein>
    <recommendedName>
        <fullName evidence="1">G8 domain-containing protein</fullName>
    </recommendedName>
</protein>
<name>A0A8S3JME7_9BILA</name>
<evidence type="ECO:0000313" key="3">
    <source>
        <dbReference type="Proteomes" id="UP000676336"/>
    </source>
</evidence>
<dbReference type="Pfam" id="PF10162">
    <property type="entry name" value="G8"/>
    <property type="match status" value="1"/>
</dbReference>
<accession>A0A8S3JME7</accession>